<dbReference type="AlphaFoldDB" id="A6I3J7"/>
<gene>
    <name evidence="1" type="ORF">rCG_25786</name>
</gene>
<name>A6I3J7_RAT</name>
<evidence type="ECO:0000313" key="2">
    <source>
        <dbReference type="Proteomes" id="UP000234681"/>
    </source>
</evidence>
<organism evidence="1 2">
    <name type="scientific">Rattus norvegicus</name>
    <name type="common">Rat</name>
    <dbReference type="NCBI Taxonomy" id="10116"/>
    <lineage>
        <taxon>Eukaryota</taxon>
        <taxon>Metazoa</taxon>
        <taxon>Chordata</taxon>
        <taxon>Craniata</taxon>
        <taxon>Vertebrata</taxon>
        <taxon>Euteleostomi</taxon>
        <taxon>Mammalia</taxon>
        <taxon>Eutheria</taxon>
        <taxon>Euarchontoglires</taxon>
        <taxon>Glires</taxon>
        <taxon>Rodentia</taxon>
        <taxon>Myomorpha</taxon>
        <taxon>Muroidea</taxon>
        <taxon>Muridae</taxon>
        <taxon>Murinae</taxon>
        <taxon>Rattus</taxon>
    </lineage>
</organism>
<reference evidence="1 2" key="1">
    <citation type="submission" date="2005-09" db="EMBL/GenBank/DDBJ databases">
        <authorList>
            <person name="Mural R.J."/>
            <person name="Li P.W."/>
            <person name="Adams M.D."/>
            <person name="Amanatides P.G."/>
            <person name="Baden-Tillson H."/>
            <person name="Barnstead M."/>
            <person name="Chin S.H."/>
            <person name="Dew I."/>
            <person name="Evans C.A."/>
            <person name="Ferriera S."/>
            <person name="Flanigan M."/>
            <person name="Fosler C."/>
            <person name="Glodek A."/>
            <person name="Gu Z."/>
            <person name="Holt R.A."/>
            <person name="Jennings D."/>
            <person name="Kraft C.L."/>
            <person name="Lu F."/>
            <person name="Nguyen T."/>
            <person name="Nusskern D.R."/>
            <person name="Pfannkoch C.M."/>
            <person name="Sitter C."/>
            <person name="Sutton G.G."/>
            <person name="Venter J.C."/>
            <person name="Wang Z."/>
            <person name="Woodage T."/>
            <person name="Zheng X.H."/>
            <person name="Zhong F."/>
        </authorList>
    </citation>
    <scope>NUCLEOTIDE SEQUENCE [LARGE SCALE GENOMIC DNA]</scope>
    <source>
        <strain>BN</strain>
        <strain evidence="2">Sprague-Dawley</strain>
    </source>
</reference>
<sequence>MVLTVLHCEFETIRNSDSSSEFLNRRFRDELGLSTKKQLQGRLSAMHL</sequence>
<proteinExistence type="predicted"/>
<protein>
    <submittedName>
        <fullName evidence="1">RCG25786</fullName>
    </submittedName>
</protein>
<dbReference type="Proteomes" id="UP000234681">
    <property type="component" value="Chromosome 8"/>
</dbReference>
<dbReference type="EMBL" id="CH473954">
    <property type="protein sequence ID" value="EDL77030.1"/>
    <property type="molecule type" value="Genomic_DNA"/>
</dbReference>
<accession>A6I3J7</accession>
<evidence type="ECO:0000313" key="1">
    <source>
        <dbReference type="EMBL" id="EDL77030.1"/>
    </source>
</evidence>